<dbReference type="Proteomes" id="UP000182264">
    <property type="component" value="Chromosome"/>
</dbReference>
<proteinExistence type="inferred from homology"/>
<gene>
    <name evidence="8" type="ORF">A7E75_01135</name>
</gene>
<evidence type="ECO:0000313" key="8">
    <source>
        <dbReference type="EMBL" id="APG23778.1"/>
    </source>
</evidence>
<dbReference type="OrthoDB" id="9804559at2"/>
<dbReference type="PANTHER" id="PTHR30435">
    <property type="entry name" value="FLAGELLAR PROTEIN"/>
    <property type="match status" value="1"/>
</dbReference>
<feature type="domain" description="Flagellar basal body rod protein N-terminal" evidence="5">
    <location>
        <begin position="6"/>
        <end position="35"/>
    </location>
</feature>
<accession>A0A1L3GDK0</accession>
<dbReference type="InterPro" id="IPR037925">
    <property type="entry name" value="FlgE/F/G-like"/>
</dbReference>
<evidence type="ECO:0000256" key="3">
    <source>
        <dbReference type="ARBA" id="ARBA00023143"/>
    </source>
</evidence>
<dbReference type="KEGG" id="pace:A6070_09745"/>
<dbReference type="GO" id="GO:0071978">
    <property type="term" value="P:bacterial-type flagellum-dependent swarming motility"/>
    <property type="evidence" value="ECO:0007669"/>
    <property type="project" value="TreeGrafter"/>
</dbReference>
<keyword evidence="3 4" id="KW-0975">Bacterial flagellum</keyword>
<dbReference type="InterPro" id="IPR001444">
    <property type="entry name" value="Flag_bb_rod_N"/>
</dbReference>
<dbReference type="Pfam" id="PF06429">
    <property type="entry name" value="Flg_bbr_C"/>
    <property type="match status" value="1"/>
</dbReference>
<dbReference type="STRING" id="29542.A6070_09745"/>
<evidence type="ECO:0000259" key="7">
    <source>
        <dbReference type="Pfam" id="PF22692"/>
    </source>
</evidence>
<sequence length="245" mass="27165">MNRGTYIALSGAIVRQRMMDTVSNNLANNETVGFKKGQSVFKVMLERAATGDTVERVNLAEIEEGFTDFSQGNLSPSGVPTHIAIQGEGLFKVLNDDGRMYYTRQGNLRLDSEGRLINSQGMSLAGEDGRPIVLADPEITITEDGTIQQKDGQRTRIPLYTFDDYSVLIRQGGGQFSVPEGREQELEVRVEEPHIFQGQLEGSNVNLMQEMNHMVESTRIFEACQKMLKTYHTLASEANKLGSLG</sequence>
<comment type="subcellular location">
    <subcellularLocation>
        <location evidence="1 4">Bacterial flagellum basal body</location>
    </subcellularLocation>
</comment>
<feature type="domain" description="Flagellar hook protein FlgE/F/G-like D1" evidence="7">
    <location>
        <begin position="84"/>
        <end position="148"/>
    </location>
</feature>
<dbReference type="AlphaFoldDB" id="A0A1L3GDK0"/>
<dbReference type="Pfam" id="PF22692">
    <property type="entry name" value="LlgE_F_G_D1"/>
    <property type="match status" value="1"/>
</dbReference>
<dbReference type="PANTHER" id="PTHR30435:SF19">
    <property type="entry name" value="FLAGELLAR BASAL-BODY ROD PROTEIN FLGG"/>
    <property type="match status" value="1"/>
</dbReference>
<dbReference type="RefSeq" id="WP_072285590.1">
    <property type="nucleotide sequence ID" value="NZ_CP015455.1"/>
</dbReference>
<evidence type="ECO:0000256" key="2">
    <source>
        <dbReference type="ARBA" id="ARBA00009677"/>
    </source>
</evidence>
<name>A0A1L3GDK0_SYNAC</name>
<evidence type="ECO:0000313" key="9">
    <source>
        <dbReference type="Proteomes" id="UP000182264"/>
    </source>
</evidence>
<dbReference type="GO" id="GO:0009425">
    <property type="term" value="C:bacterial-type flagellum basal body"/>
    <property type="evidence" value="ECO:0007669"/>
    <property type="project" value="UniProtKB-SubCell"/>
</dbReference>
<dbReference type="NCBIfam" id="TIGR03506">
    <property type="entry name" value="FlgEFG_subfam"/>
    <property type="match status" value="1"/>
</dbReference>
<dbReference type="InterPro" id="IPR019776">
    <property type="entry name" value="Flagellar_basal_body_rod_CS"/>
</dbReference>
<dbReference type="InterPro" id="IPR010930">
    <property type="entry name" value="Flg_bb/hook_C_dom"/>
</dbReference>
<dbReference type="Pfam" id="PF00460">
    <property type="entry name" value="Flg_bb_rod"/>
    <property type="match status" value="1"/>
</dbReference>
<dbReference type="InterPro" id="IPR053967">
    <property type="entry name" value="LlgE_F_G-like_D1"/>
</dbReference>
<dbReference type="EMBL" id="CP015518">
    <property type="protein sequence ID" value="APG23778.1"/>
    <property type="molecule type" value="Genomic_DNA"/>
</dbReference>
<organism evidence="8 9">
    <name type="scientific">Syntrophotalea acetylenica</name>
    <name type="common">Pelobacter acetylenicus</name>
    <dbReference type="NCBI Taxonomy" id="29542"/>
    <lineage>
        <taxon>Bacteria</taxon>
        <taxon>Pseudomonadati</taxon>
        <taxon>Thermodesulfobacteriota</taxon>
        <taxon>Desulfuromonadia</taxon>
        <taxon>Desulfuromonadales</taxon>
        <taxon>Syntrophotaleaceae</taxon>
        <taxon>Syntrophotalea</taxon>
    </lineage>
</organism>
<comment type="similarity">
    <text evidence="2 4">Belongs to the flagella basal body rod proteins family.</text>
</comment>
<reference evidence="8 9" key="1">
    <citation type="journal article" date="2017" name="Genome Announc.">
        <title>Complete Genome Sequences of Two Acetylene-Fermenting Pelobacter acetylenicus Strains.</title>
        <authorList>
            <person name="Sutton J.M."/>
            <person name="Baesman S.M."/>
            <person name="Fierst J.L."/>
            <person name="Poret-Peterson A.T."/>
            <person name="Oremland R.S."/>
            <person name="Dunlap D.S."/>
            <person name="Akob D.M."/>
        </authorList>
    </citation>
    <scope>NUCLEOTIDE SEQUENCE [LARGE SCALE GENOMIC DNA]</scope>
    <source>
        <strain evidence="8 9">DSM 3247</strain>
    </source>
</reference>
<dbReference type="InterPro" id="IPR020013">
    <property type="entry name" value="Flagellar_FlgE/F/G"/>
</dbReference>
<evidence type="ECO:0000256" key="4">
    <source>
        <dbReference type="RuleBase" id="RU362116"/>
    </source>
</evidence>
<protein>
    <submittedName>
        <fullName evidence="8">Uncharacterized protein</fullName>
    </submittedName>
</protein>
<evidence type="ECO:0000256" key="1">
    <source>
        <dbReference type="ARBA" id="ARBA00004117"/>
    </source>
</evidence>
<keyword evidence="9" id="KW-1185">Reference proteome</keyword>
<dbReference type="SUPFAM" id="SSF117143">
    <property type="entry name" value="Flagellar hook protein flgE"/>
    <property type="match status" value="1"/>
</dbReference>
<evidence type="ECO:0000259" key="5">
    <source>
        <dbReference type="Pfam" id="PF00460"/>
    </source>
</evidence>
<dbReference type="PROSITE" id="PS00588">
    <property type="entry name" value="FLAGELLA_BB_ROD"/>
    <property type="match status" value="1"/>
</dbReference>
<evidence type="ECO:0000259" key="6">
    <source>
        <dbReference type="Pfam" id="PF06429"/>
    </source>
</evidence>
<feature type="domain" description="Flagellar basal-body/hook protein C-terminal" evidence="6">
    <location>
        <begin position="197"/>
        <end position="241"/>
    </location>
</feature>